<evidence type="ECO:0000259" key="5">
    <source>
        <dbReference type="SMART" id="SM00796"/>
    </source>
</evidence>
<dbReference type="Proteomes" id="UP001500368">
    <property type="component" value="Unassembled WGS sequence"/>
</dbReference>
<feature type="domain" description="Carboxyltransferase" evidence="6">
    <location>
        <begin position="290"/>
        <end position="605"/>
    </location>
</feature>
<evidence type="ECO:0000259" key="6">
    <source>
        <dbReference type="SMART" id="SM00797"/>
    </source>
</evidence>
<dbReference type="SUPFAM" id="SSF50891">
    <property type="entry name" value="Cyclophilin-like"/>
    <property type="match status" value="1"/>
</dbReference>
<dbReference type="PANTHER" id="PTHR43309:SF3">
    <property type="entry name" value="5-OXOPROLINASE SUBUNIT C"/>
    <property type="match status" value="1"/>
</dbReference>
<protein>
    <submittedName>
        <fullName evidence="7">Urea amidolyase family protein</fullName>
    </submittedName>
</protein>
<evidence type="ECO:0000256" key="3">
    <source>
        <dbReference type="ARBA" id="ARBA00022840"/>
    </source>
</evidence>
<evidence type="ECO:0000313" key="7">
    <source>
        <dbReference type="EMBL" id="GAA4922390.1"/>
    </source>
</evidence>
<dbReference type="SMART" id="SM00797">
    <property type="entry name" value="AHS2"/>
    <property type="match status" value="1"/>
</dbReference>
<dbReference type="InterPro" id="IPR003778">
    <property type="entry name" value="CT_A_B"/>
</dbReference>
<proteinExistence type="predicted"/>
<keyword evidence="2" id="KW-0378">Hydrolase</keyword>
<dbReference type="Pfam" id="PF02626">
    <property type="entry name" value="CT_A_B"/>
    <property type="match status" value="1"/>
</dbReference>
<dbReference type="RefSeq" id="WP_345477791.1">
    <property type="nucleotide sequence ID" value="NZ_BAABLW010000007.1"/>
</dbReference>
<evidence type="ECO:0000313" key="8">
    <source>
        <dbReference type="Proteomes" id="UP001500368"/>
    </source>
</evidence>
<evidence type="ECO:0000256" key="1">
    <source>
        <dbReference type="ARBA" id="ARBA00022741"/>
    </source>
</evidence>
<evidence type="ECO:0000256" key="4">
    <source>
        <dbReference type="SAM" id="MobiDB-lite"/>
    </source>
</evidence>
<comment type="caution">
    <text evidence="7">The sequence shown here is derived from an EMBL/GenBank/DDBJ whole genome shotgun (WGS) entry which is preliminary data.</text>
</comment>
<evidence type="ECO:0000256" key="2">
    <source>
        <dbReference type="ARBA" id="ARBA00022801"/>
    </source>
</evidence>
<dbReference type="Gene3D" id="3.30.1360.40">
    <property type="match status" value="1"/>
</dbReference>
<dbReference type="PANTHER" id="PTHR43309">
    <property type="entry name" value="5-OXOPROLINASE SUBUNIT C"/>
    <property type="match status" value="1"/>
</dbReference>
<keyword evidence="1" id="KW-0547">Nucleotide-binding</keyword>
<keyword evidence="3" id="KW-0067">ATP-binding</keyword>
<gene>
    <name evidence="7" type="ORF">GCM10025790_19070</name>
</gene>
<dbReference type="Pfam" id="PF02682">
    <property type="entry name" value="CT_C_D"/>
    <property type="match status" value="1"/>
</dbReference>
<organism evidence="7 8">
    <name type="scientific">Nesterenkonia rhizosphaerae</name>
    <dbReference type="NCBI Taxonomy" id="1348272"/>
    <lineage>
        <taxon>Bacteria</taxon>
        <taxon>Bacillati</taxon>
        <taxon>Actinomycetota</taxon>
        <taxon>Actinomycetes</taxon>
        <taxon>Micrococcales</taxon>
        <taxon>Micrococcaceae</taxon>
        <taxon>Nesterenkonia</taxon>
    </lineage>
</organism>
<dbReference type="SMART" id="SM00796">
    <property type="entry name" value="AHS1"/>
    <property type="match status" value="1"/>
</dbReference>
<dbReference type="Gene3D" id="2.40.100.10">
    <property type="entry name" value="Cyclophilin-like"/>
    <property type="match status" value="2"/>
</dbReference>
<sequence length="606" mass="63363">MVHAVLWAGQRAVLVEFGSLAEMMPFQLQFQQSPLPGQREVIAAERSIMLDFRTRKDAQAAVRQIRKLRPRAQKQQLPGKLTVDVHYEGAELDAVAEELGMSRQALIDWHLATDWISAFTAAEPGLMQCVPGELLNKRRSRKSASPVINPGAEPQDLPAGAVVLAGVYSGIWPRANPGTWRQIGHLAAPVAPILREDSAEGPSQGSTEATTAGAGDTATAPQQFAAVYPGLIPPGTVVKYRPVQEQVTVQAGGSARNREELQPRADAVLEVLDPGEETLIQDLGRIGWAGLGVPSSGALDTAALRQANQLVGNEDSAAGLEVLGGGLRLLARQTAVLAVTGAEVELTVTGTDNAARSNMALHGTGSSEGNSPAGAAVVRKVPQRAPFWLFPGEELELSAPNCGLRSYVAVSGGLAVSETLGSASTDTHSALGPGPVTQGQSFALVGATSRFVGIADVSRTPLPSTQAPGAPGCVRLRFVPGPREELFAGTRGRNPGLAALVSQPWSVLKDSSRSSVFLTTTDEEPEVSALQIPGHAERAAEPVPRGAVLIPPDGMPVLCLADYPVVSEHPVIGVVVREDLGLTGQLSAGTQVDFVAVDPTSLIPIP</sequence>
<feature type="region of interest" description="Disordered" evidence="4">
    <location>
        <begin position="197"/>
        <end position="217"/>
    </location>
</feature>
<dbReference type="InterPro" id="IPR003833">
    <property type="entry name" value="CT_C_D"/>
</dbReference>
<feature type="compositionally biased region" description="Low complexity" evidence="4">
    <location>
        <begin position="207"/>
        <end position="217"/>
    </location>
</feature>
<keyword evidence="8" id="KW-1185">Reference proteome</keyword>
<name>A0ABP9FYQ8_9MICC</name>
<accession>A0ABP9FYQ8</accession>
<feature type="domain" description="Carboxyltransferase" evidence="5">
    <location>
        <begin position="3"/>
        <end position="227"/>
    </location>
</feature>
<dbReference type="InterPro" id="IPR052708">
    <property type="entry name" value="PxpC"/>
</dbReference>
<dbReference type="InterPro" id="IPR029000">
    <property type="entry name" value="Cyclophilin-like_dom_sf"/>
</dbReference>
<dbReference type="EMBL" id="BAABLW010000007">
    <property type="protein sequence ID" value="GAA4922390.1"/>
    <property type="molecule type" value="Genomic_DNA"/>
</dbReference>
<reference evidence="8" key="1">
    <citation type="journal article" date="2019" name="Int. J. Syst. Evol. Microbiol.">
        <title>The Global Catalogue of Microorganisms (GCM) 10K type strain sequencing project: providing services to taxonomists for standard genome sequencing and annotation.</title>
        <authorList>
            <consortium name="The Broad Institute Genomics Platform"/>
            <consortium name="The Broad Institute Genome Sequencing Center for Infectious Disease"/>
            <person name="Wu L."/>
            <person name="Ma J."/>
        </authorList>
    </citation>
    <scope>NUCLEOTIDE SEQUENCE [LARGE SCALE GENOMIC DNA]</scope>
    <source>
        <strain evidence="8">JCM 19129</strain>
    </source>
</reference>